<evidence type="ECO:0000313" key="13">
    <source>
        <dbReference type="Proteomes" id="UP000075885"/>
    </source>
</evidence>
<proteinExistence type="inferred from homology"/>
<dbReference type="AlphaFoldDB" id="A0A182PQY4"/>
<dbReference type="CDD" id="cd00190">
    <property type="entry name" value="Tryp_SPc"/>
    <property type="match status" value="1"/>
</dbReference>
<reference evidence="12" key="2">
    <citation type="submission" date="2020-05" db="UniProtKB">
        <authorList>
            <consortium name="EnsemblMetazoa"/>
        </authorList>
    </citation>
    <scope>IDENTIFICATION</scope>
    <source>
        <strain evidence="12">Epiroticus2</strain>
    </source>
</reference>
<dbReference type="PANTHER" id="PTHR24256">
    <property type="entry name" value="TRYPTASE-RELATED"/>
    <property type="match status" value="1"/>
</dbReference>
<keyword evidence="5" id="KW-0391">Immunity</keyword>
<evidence type="ECO:0000256" key="4">
    <source>
        <dbReference type="ARBA" id="ARBA00022729"/>
    </source>
</evidence>
<protein>
    <recommendedName>
        <fullName evidence="11">Peptidase S1 domain-containing protein</fullName>
    </recommendedName>
</protein>
<dbReference type="FunFam" id="2.40.10.10:FF:000068">
    <property type="entry name" value="transmembrane protease serine 2"/>
    <property type="match status" value="1"/>
</dbReference>
<dbReference type="PROSITE" id="PS51257">
    <property type="entry name" value="PROKAR_LIPOPROTEIN"/>
    <property type="match status" value="1"/>
</dbReference>
<evidence type="ECO:0000256" key="10">
    <source>
        <dbReference type="SAM" id="SignalP"/>
    </source>
</evidence>
<dbReference type="InterPro" id="IPR009003">
    <property type="entry name" value="Peptidase_S1_PA"/>
</dbReference>
<comment type="similarity">
    <text evidence="8">Belongs to the peptidase S1 family. CLIP subfamily.</text>
</comment>
<evidence type="ECO:0000256" key="3">
    <source>
        <dbReference type="ARBA" id="ARBA00022588"/>
    </source>
</evidence>
<evidence type="ECO:0000313" key="12">
    <source>
        <dbReference type="EnsemblMetazoa" id="AEPI009365-PA"/>
    </source>
</evidence>
<evidence type="ECO:0000256" key="7">
    <source>
        <dbReference type="ARBA" id="ARBA00023180"/>
    </source>
</evidence>
<reference evidence="13" key="1">
    <citation type="submission" date="2013-03" db="EMBL/GenBank/DDBJ databases">
        <title>The Genome Sequence of Anopheles epiroticus epiroticus2.</title>
        <authorList>
            <consortium name="The Broad Institute Genomics Platform"/>
            <person name="Neafsey D.E."/>
            <person name="Howell P."/>
            <person name="Walker B."/>
            <person name="Young S.K."/>
            <person name="Zeng Q."/>
            <person name="Gargeya S."/>
            <person name="Fitzgerald M."/>
            <person name="Haas B."/>
            <person name="Abouelleil A."/>
            <person name="Allen A.W."/>
            <person name="Alvarado L."/>
            <person name="Arachchi H.M."/>
            <person name="Berlin A.M."/>
            <person name="Chapman S.B."/>
            <person name="Gainer-Dewar J."/>
            <person name="Goldberg J."/>
            <person name="Griggs A."/>
            <person name="Gujja S."/>
            <person name="Hansen M."/>
            <person name="Howarth C."/>
            <person name="Imamovic A."/>
            <person name="Ireland A."/>
            <person name="Larimer J."/>
            <person name="McCowan C."/>
            <person name="Murphy C."/>
            <person name="Pearson M."/>
            <person name="Poon T.W."/>
            <person name="Priest M."/>
            <person name="Roberts A."/>
            <person name="Saif S."/>
            <person name="Shea T."/>
            <person name="Sisk P."/>
            <person name="Sykes S."/>
            <person name="Wortman J."/>
            <person name="Nusbaum C."/>
            <person name="Birren B."/>
        </authorList>
    </citation>
    <scope>NUCLEOTIDE SEQUENCE [LARGE SCALE GENOMIC DNA]</scope>
    <source>
        <strain evidence="13">Epiroticus2</strain>
    </source>
</reference>
<sequence>MDRSLRVTLNSRRCLVFAVLLLLTLLACCLSVAAATQPSLASYKRCSKGICVRRETCLNGQINTVGHMVIEPRMLGEDDIDECDKYGLMCCGLPEDEPVTTSTTEKPEDPDWSRQCGQRTDVDERTDQENETNRFEFPWHVAVFSVTKILGKLRKEFLCGGTLIDDYLVVTAARCVHQRNRATLVVQIGRWDLDARQEPRTQQIAVESLTVHRGYVPSSHLNNIALLELTNGVQLGRAANRVCLPDHTVQFDTDSLCYVVGWSNFPTPNTPNRQLKLRSTFAPARECTDSIRRATGAWEFRLPKENICPAYLDDSVPCERAPGSGMVCESSTGDGQYFLVGVASYAVRNCDKFRAHDVFLKVTAYIPWIDNQVEAQGRHTSFYRPDPSSFEET</sequence>
<dbReference type="InterPro" id="IPR001254">
    <property type="entry name" value="Trypsin_dom"/>
</dbReference>
<evidence type="ECO:0000259" key="11">
    <source>
        <dbReference type="PROSITE" id="PS50240"/>
    </source>
</evidence>
<dbReference type="Pfam" id="PF18322">
    <property type="entry name" value="CLIP_1"/>
    <property type="match status" value="1"/>
</dbReference>
<dbReference type="SMART" id="SM00020">
    <property type="entry name" value="Tryp_SPc"/>
    <property type="match status" value="1"/>
</dbReference>
<feature type="compositionally biased region" description="Basic and acidic residues" evidence="9">
    <location>
        <begin position="120"/>
        <end position="130"/>
    </location>
</feature>
<dbReference type="InterPro" id="IPR051487">
    <property type="entry name" value="Ser/Thr_Proteases_Immune/Dev"/>
</dbReference>
<dbReference type="VEuPathDB" id="VectorBase:AEPI009365"/>
<dbReference type="GO" id="GO:0005576">
    <property type="term" value="C:extracellular region"/>
    <property type="evidence" value="ECO:0007669"/>
    <property type="project" value="UniProtKB-SubCell"/>
</dbReference>
<dbReference type="GO" id="GO:0006508">
    <property type="term" value="P:proteolysis"/>
    <property type="evidence" value="ECO:0007669"/>
    <property type="project" value="InterPro"/>
</dbReference>
<organism evidence="12 13">
    <name type="scientific">Anopheles epiroticus</name>
    <dbReference type="NCBI Taxonomy" id="199890"/>
    <lineage>
        <taxon>Eukaryota</taxon>
        <taxon>Metazoa</taxon>
        <taxon>Ecdysozoa</taxon>
        <taxon>Arthropoda</taxon>
        <taxon>Hexapoda</taxon>
        <taxon>Insecta</taxon>
        <taxon>Pterygota</taxon>
        <taxon>Neoptera</taxon>
        <taxon>Endopterygota</taxon>
        <taxon>Diptera</taxon>
        <taxon>Nematocera</taxon>
        <taxon>Culicoidea</taxon>
        <taxon>Culicidae</taxon>
        <taxon>Anophelinae</taxon>
        <taxon>Anopheles</taxon>
    </lineage>
</organism>
<dbReference type="Gene3D" id="2.40.10.10">
    <property type="entry name" value="Trypsin-like serine proteases"/>
    <property type="match status" value="1"/>
</dbReference>
<evidence type="ECO:0000256" key="5">
    <source>
        <dbReference type="ARBA" id="ARBA00022859"/>
    </source>
</evidence>
<dbReference type="EnsemblMetazoa" id="AEPI009365-RA">
    <property type="protein sequence ID" value="AEPI009365-PA"/>
    <property type="gene ID" value="AEPI009365"/>
</dbReference>
<dbReference type="GO" id="GO:0045087">
    <property type="term" value="P:innate immune response"/>
    <property type="evidence" value="ECO:0007669"/>
    <property type="project" value="UniProtKB-KW"/>
</dbReference>
<accession>A0A182PQY4</accession>
<dbReference type="Proteomes" id="UP000075885">
    <property type="component" value="Unassembled WGS sequence"/>
</dbReference>
<comment type="subcellular location">
    <subcellularLocation>
        <location evidence="1">Secreted</location>
    </subcellularLocation>
</comment>
<name>A0A182PQY4_9DIPT</name>
<dbReference type="InterPro" id="IPR043504">
    <property type="entry name" value="Peptidase_S1_PA_chymotrypsin"/>
</dbReference>
<evidence type="ECO:0000256" key="9">
    <source>
        <dbReference type="SAM" id="MobiDB-lite"/>
    </source>
</evidence>
<keyword evidence="13" id="KW-1185">Reference proteome</keyword>
<keyword evidence="2" id="KW-0964">Secreted</keyword>
<feature type="region of interest" description="Disordered" evidence="9">
    <location>
        <begin position="98"/>
        <end position="130"/>
    </location>
</feature>
<evidence type="ECO:0000256" key="8">
    <source>
        <dbReference type="ARBA" id="ARBA00024195"/>
    </source>
</evidence>
<keyword evidence="7" id="KW-0325">Glycoprotein</keyword>
<dbReference type="Pfam" id="PF00089">
    <property type="entry name" value="Trypsin"/>
    <property type="match status" value="1"/>
</dbReference>
<dbReference type="InterPro" id="IPR041515">
    <property type="entry name" value="PPAF-2-like_Clip"/>
</dbReference>
<feature type="chain" id="PRO_5013266574" description="Peptidase S1 domain-containing protein" evidence="10">
    <location>
        <begin position="36"/>
        <end position="393"/>
    </location>
</feature>
<evidence type="ECO:0000256" key="6">
    <source>
        <dbReference type="ARBA" id="ARBA00023157"/>
    </source>
</evidence>
<feature type="signal peptide" evidence="10">
    <location>
        <begin position="1"/>
        <end position="35"/>
    </location>
</feature>
<dbReference type="PROSITE" id="PS50240">
    <property type="entry name" value="TRYPSIN_DOM"/>
    <property type="match status" value="1"/>
</dbReference>
<keyword evidence="3" id="KW-0399">Innate immunity</keyword>
<keyword evidence="4 10" id="KW-0732">Signal</keyword>
<dbReference type="STRING" id="199890.A0A182PQY4"/>
<dbReference type="SUPFAM" id="SSF50494">
    <property type="entry name" value="Trypsin-like serine proteases"/>
    <property type="match status" value="1"/>
</dbReference>
<dbReference type="GO" id="GO:0004252">
    <property type="term" value="F:serine-type endopeptidase activity"/>
    <property type="evidence" value="ECO:0007669"/>
    <property type="project" value="InterPro"/>
</dbReference>
<feature type="domain" description="Peptidase S1" evidence="11">
    <location>
        <begin position="117"/>
        <end position="374"/>
    </location>
</feature>
<keyword evidence="6" id="KW-1015">Disulfide bond</keyword>
<evidence type="ECO:0000256" key="2">
    <source>
        <dbReference type="ARBA" id="ARBA00022525"/>
    </source>
</evidence>
<evidence type="ECO:0000256" key="1">
    <source>
        <dbReference type="ARBA" id="ARBA00004613"/>
    </source>
</evidence>